<dbReference type="GO" id="GO:0030479">
    <property type="term" value="C:actin cortical patch"/>
    <property type="evidence" value="ECO:0007669"/>
    <property type="project" value="TreeGrafter"/>
</dbReference>
<feature type="non-terminal residue" evidence="2">
    <location>
        <position position="231"/>
    </location>
</feature>
<dbReference type="InterPro" id="IPR052935">
    <property type="entry name" value="Mg2+_PAP"/>
</dbReference>
<name>A0A4P9Z176_9FUNG</name>
<dbReference type="InterPro" id="IPR019236">
    <property type="entry name" value="APP1_cat"/>
</dbReference>
<dbReference type="Pfam" id="PF09949">
    <property type="entry name" value="APP1_cat"/>
    <property type="match status" value="1"/>
</dbReference>
<reference evidence="3" key="1">
    <citation type="journal article" date="2018" name="Nat. Microbiol.">
        <title>Leveraging single-cell genomics to expand the fungal tree of life.</title>
        <authorList>
            <person name="Ahrendt S.R."/>
            <person name="Quandt C.A."/>
            <person name="Ciobanu D."/>
            <person name="Clum A."/>
            <person name="Salamov A."/>
            <person name="Andreopoulos B."/>
            <person name="Cheng J.F."/>
            <person name="Woyke T."/>
            <person name="Pelin A."/>
            <person name="Henrissat B."/>
            <person name="Reynolds N.K."/>
            <person name="Benny G.L."/>
            <person name="Smith M.E."/>
            <person name="James T.Y."/>
            <person name="Grigoriev I.V."/>
        </authorList>
    </citation>
    <scope>NUCLEOTIDE SEQUENCE [LARGE SCALE GENOMIC DNA]</scope>
    <source>
        <strain evidence="3">Benny S71-1</strain>
    </source>
</reference>
<dbReference type="GO" id="GO:0008195">
    <property type="term" value="F:phosphatidate phosphatase activity"/>
    <property type="evidence" value="ECO:0007669"/>
    <property type="project" value="InterPro"/>
</dbReference>
<evidence type="ECO:0000259" key="1">
    <source>
        <dbReference type="Pfam" id="PF09949"/>
    </source>
</evidence>
<dbReference type="AlphaFoldDB" id="A0A4P9Z176"/>
<dbReference type="OrthoDB" id="2117591at2759"/>
<feature type="domain" description="Phosphatidate phosphatase APP1 catalytic" evidence="1">
    <location>
        <begin position="71"/>
        <end position="217"/>
    </location>
</feature>
<dbReference type="PANTHER" id="PTHR28208">
    <property type="entry name" value="PHOSPHATIDATE PHOSPHATASE APP1"/>
    <property type="match status" value="1"/>
</dbReference>
<evidence type="ECO:0000313" key="2">
    <source>
        <dbReference type="EMBL" id="RKP26227.1"/>
    </source>
</evidence>
<protein>
    <recommendedName>
        <fullName evidence="1">Phosphatidate phosphatase APP1 catalytic domain-containing protein</fullName>
    </recommendedName>
</protein>
<dbReference type="PANTHER" id="PTHR28208:SF3">
    <property type="entry name" value="PHOSPHATIDATE PHOSPHATASE APP1"/>
    <property type="match status" value="1"/>
</dbReference>
<sequence>PVPDNAPTAKLTAESGYLHGYLRVAGDLVKEWHAASEHSKNRTLLKLHAFFDNEPERPTYGVVNLISPHGISVISDIDDTIKKTGILEGVRTVFDNTFFRKTSDVPGMADVYNEWYEKGVAFHYVSNGPWQLYPMLDQFFRDHRFPPGAAHLRMYDGISAVLQDQPGQSKQDRIIDIFNDFPHRRFILVGDSGEKDPEVYAEIARRFPDRVVSIFIHDVTTPMLLEQVKEK</sequence>
<dbReference type="Proteomes" id="UP000278143">
    <property type="component" value="Unassembled WGS sequence"/>
</dbReference>
<evidence type="ECO:0000313" key="3">
    <source>
        <dbReference type="Proteomes" id="UP000278143"/>
    </source>
</evidence>
<dbReference type="EMBL" id="KZ989479">
    <property type="protein sequence ID" value="RKP26227.1"/>
    <property type="molecule type" value="Genomic_DNA"/>
</dbReference>
<organism evidence="2 3">
    <name type="scientific">Syncephalis pseudoplumigaleata</name>
    <dbReference type="NCBI Taxonomy" id="1712513"/>
    <lineage>
        <taxon>Eukaryota</taxon>
        <taxon>Fungi</taxon>
        <taxon>Fungi incertae sedis</taxon>
        <taxon>Zoopagomycota</taxon>
        <taxon>Zoopagomycotina</taxon>
        <taxon>Zoopagomycetes</taxon>
        <taxon>Zoopagales</taxon>
        <taxon>Piptocephalidaceae</taxon>
        <taxon>Syncephalis</taxon>
    </lineage>
</organism>
<feature type="non-terminal residue" evidence="2">
    <location>
        <position position="1"/>
    </location>
</feature>
<proteinExistence type="predicted"/>
<accession>A0A4P9Z176</accession>
<keyword evidence="3" id="KW-1185">Reference proteome</keyword>
<gene>
    <name evidence="2" type="ORF">SYNPS1DRAFT_4188</name>
</gene>